<feature type="non-terminal residue" evidence="3">
    <location>
        <position position="102"/>
    </location>
</feature>
<feature type="signal peptide" evidence="2">
    <location>
        <begin position="1"/>
        <end position="16"/>
    </location>
</feature>
<proteinExistence type="predicted"/>
<evidence type="ECO:0000313" key="4">
    <source>
        <dbReference type="Proteomes" id="UP000054359"/>
    </source>
</evidence>
<feature type="chain" id="PRO_5001829958" evidence="2">
    <location>
        <begin position="17"/>
        <end position="102"/>
    </location>
</feature>
<dbReference type="Proteomes" id="UP000054359">
    <property type="component" value="Unassembled WGS sequence"/>
</dbReference>
<sequence>MAFMLICPILQAVTLSQITDRDIIRSSNVRENNDIIPRKKSPENSQKEDLRKKVKKVKELIDEYAKTEQGKNMGNLFKEIDAETLTEEELNELLDQIIRKKD</sequence>
<name>A0A087TWB3_STEMI</name>
<evidence type="ECO:0000313" key="3">
    <source>
        <dbReference type="EMBL" id="KFM69402.1"/>
    </source>
</evidence>
<accession>A0A087TWB3</accession>
<protein>
    <submittedName>
        <fullName evidence="3">Uncharacterized protein</fullName>
    </submittedName>
</protein>
<evidence type="ECO:0000256" key="2">
    <source>
        <dbReference type="SAM" id="SignalP"/>
    </source>
</evidence>
<feature type="region of interest" description="Disordered" evidence="1">
    <location>
        <begin position="31"/>
        <end position="51"/>
    </location>
</feature>
<evidence type="ECO:0000256" key="1">
    <source>
        <dbReference type="SAM" id="MobiDB-lite"/>
    </source>
</evidence>
<gene>
    <name evidence="3" type="ORF">X975_26996</name>
</gene>
<keyword evidence="4" id="KW-1185">Reference proteome</keyword>
<keyword evidence="2" id="KW-0732">Signal</keyword>
<dbReference type="AlphaFoldDB" id="A0A087TWB3"/>
<reference evidence="3 4" key="1">
    <citation type="submission" date="2013-11" db="EMBL/GenBank/DDBJ databases">
        <title>Genome sequencing of Stegodyphus mimosarum.</title>
        <authorList>
            <person name="Bechsgaard J."/>
        </authorList>
    </citation>
    <scope>NUCLEOTIDE SEQUENCE [LARGE SCALE GENOMIC DNA]</scope>
</reference>
<dbReference type="EMBL" id="KK117055">
    <property type="protein sequence ID" value="KFM69402.1"/>
    <property type="molecule type" value="Genomic_DNA"/>
</dbReference>
<organism evidence="3 4">
    <name type="scientific">Stegodyphus mimosarum</name>
    <name type="common">African social velvet spider</name>
    <dbReference type="NCBI Taxonomy" id="407821"/>
    <lineage>
        <taxon>Eukaryota</taxon>
        <taxon>Metazoa</taxon>
        <taxon>Ecdysozoa</taxon>
        <taxon>Arthropoda</taxon>
        <taxon>Chelicerata</taxon>
        <taxon>Arachnida</taxon>
        <taxon>Araneae</taxon>
        <taxon>Araneomorphae</taxon>
        <taxon>Entelegynae</taxon>
        <taxon>Eresoidea</taxon>
        <taxon>Eresidae</taxon>
        <taxon>Stegodyphus</taxon>
    </lineage>
</organism>